<reference evidence="6" key="1">
    <citation type="submission" date="2020-05" db="EMBL/GenBank/DDBJ databases">
        <authorList>
            <person name="Chiriac C."/>
            <person name="Salcher M."/>
            <person name="Ghai R."/>
            <person name="Kavagutti S V."/>
        </authorList>
    </citation>
    <scope>NUCLEOTIDE SEQUENCE</scope>
</reference>
<dbReference type="InterPro" id="IPR002781">
    <property type="entry name" value="TM_pro_TauE-like"/>
</dbReference>
<feature type="transmembrane region" description="Helical" evidence="5">
    <location>
        <begin position="97"/>
        <end position="116"/>
    </location>
</feature>
<evidence type="ECO:0000256" key="3">
    <source>
        <dbReference type="ARBA" id="ARBA00022989"/>
    </source>
</evidence>
<dbReference type="EMBL" id="CAFBMK010000491">
    <property type="protein sequence ID" value="CAB4961188.1"/>
    <property type="molecule type" value="Genomic_DNA"/>
</dbReference>
<feature type="transmembrane region" description="Helical" evidence="5">
    <location>
        <begin position="173"/>
        <end position="193"/>
    </location>
</feature>
<keyword evidence="3 5" id="KW-1133">Transmembrane helix</keyword>
<dbReference type="InterPro" id="IPR051598">
    <property type="entry name" value="TSUP/Inactive_protease-like"/>
</dbReference>
<name>A0A6J7KXK8_9ZZZZ</name>
<feature type="transmembrane region" description="Helical" evidence="5">
    <location>
        <begin position="6"/>
        <end position="35"/>
    </location>
</feature>
<accession>A0A6J7KXK8</accession>
<feature type="transmembrane region" description="Helical" evidence="5">
    <location>
        <begin position="42"/>
        <end position="60"/>
    </location>
</feature>
<evidence type="ECO:0000256" key="2">
    <source>
        <dbReference type="ARBA" id="ARBA00022692"/>
    </source>
</evidence>
<feature type="transmembrane region" description="Helical" evidence="5">
    <location>
        <begin position="136"/>
        <end position="166"/>
    </location>
</feature>
<keyword evidence="2 5" id="KW-0812">Transmembrane</keyword>
<evidence type="ECO:0000256" key="1">
    <source>
        <dbReference type="ARBA" id="ARBA00004141"/>
    </source>
</evidence>
<dbReference type="GO" id="GO:0016020">
    <property type="term" value="C:membrane"/>
    <property type="evidence" value="ECO:0007669"/>
    <property type="project" value="UniProtKB-SubCell"/>
</dbReference>
<dbReference type="AlphaFoldDB" id="A0A6J7KXK8"/>
<protein>
    <submittedName>
        <fullName evidence="6">Unannotated protein</fullName>
    </submittedName>
</protein>
<evidence type="ECO:0000313" key="6">
    <source>
        <dbReference type="EMBL" id="CAB4961188.1"/>
    </source>
</evidence>
<comment type="subcellular location">
    <subcellularLocation>
        <location evidence="1">Membrane</location>
        <topology evidence="1">Multi-pass membrane protein</topology>
    </subcellularLocation>
</comment>
<feature type="transmembrane region" description="Helical" evidence="5">
    <location>
        <begin position="229"/>
        <end position="252"/>
    </location>
</feature>
<organism evidence="6">
    <name type="scientific">freshwater metagenome</name>
    <dbReference type="NCBI Taxonomy" id="449393"/>
    <lineage>
        <taxon>unclassified sequences</taxon>
        <taxon>metagenomes</taxon>
        <taxon>ecological metagenomes</taxon>
    </lineage>
</organism>
<evidence type="ECO:0000256" key="5">
    <source>
        <dbReference type="SAM" id="Phobius"/>
    </source>
</evidence>
<keyword evidence="4 5" id="KW-0472">Membrane</keyword>
<dbReference type="PANTHER" id="PTHR43701:SF2">
    <property type="entry name" value="MEMBRANE TRANSPORTER PROTEIN YJNA-RELATED"/>
    <property type="match status" value="1"/>
</dbReference>
<feature type="transmembrane region" description="Helical" evidence="5">
    <location>
        <begin position="199"/>
        <end position="217"/>
    </location>
</feature>
<evidence type="ECO:0000256" key="4">
    <source>
        <dbReference type="ARBA" id="ARBA00023136"/>
    </source>
</evidence>
<proteinExistence type="predicted"/>
<sequence>MTLLAIPFGILIGLIVGTVGGGGAILALPVLVYVLGEDVNPASTVSLIVVALAASVGAGARVRGGHVCARLAILFSIPAAAGSLAGTVLGQEVSPRLLILTFVPVMALAAALTWRRACTDQTGDEEACPDVPIRKIVLAGALVGILTGFFGVGGGFVIVPVLTLWFGMSFRRAVGTSLVIITLTGLAALASHLATGTTIDLPVTAALAGATMLGALIGSRVSDRLPQRLLGQGFALTVGAVAIFLLVDTLALGGPPGS</sequence>
<feature type="transmembrane region" description="Helical" evidence="5">
    <location>
        <begin position="72"/>
        <end position="90"/>
    </location>
</feature>
<gene>
    <name evidence="6" type="ORF">UFOPK3564_04073</name>
</gene>
<dbReference type="Pfam" id="PF01925">
    <property type="entry name" value="TauE"/>
    <property type="match status" value="1"/>
</dbReference>
<dbReference type="PANTHER" id="PTHR43701">
    <property type="entry name" value="MEMBRANE TRANSPORTER PROTEIN MJ0441-RELATED"/>
    <property type="match status" value="1"/>
</dbReference>